<keyword evidence="2" id="KW-1185">Reference proteome</keyword>
<evidence type="ECO:0000313" key="2">
    <source>
        <dbReference type="Proteomes" id="UP000824469"/>
    </source>
</evidence>
<organism evidence="1 2">
    <name type="scientific">Taxus chinensis</name>
    <name type="common">Chinese yew</name>
    <name type="synonym">Taxus wallichiana var. chinensis</name>
    <dbReference type="NCBI Taxonomy" id="29808"/>
    <lineage>
        <taxon>Eukaryota</taxon>
        <taxon>Viridiplantae</taxon>
        <taxon>Streptophyta</taxon>
        <taxon>Embryophyta</taxon>
        <taxon>Tracheophyta</taxon>
        <taxon>Spermatophyta</taxon>
        <taxon>Pinopsida</taxon>
        <taxon>Pinidae</taxon>
        <taxon>Conifers II</taxon>
        <taxon>Cupressales</taxon>
        <taxon>Taxaceae</taxon>
        <taxon>Taxus</taxon>
    </lineage>
</organism>
<reference evidence="1 2" key="1">
    <citation type="journal article" date="2021" name="Nat. Plants">
        <title>The Taxus genome provides insights into paclitaxel biosynthesis.</title>
        <authorList>
            <person name="Xiong X."/>
            <person name="Gou J."/>
            <person name="Liao Q."/>
            <person name="Li Y."/>
            <person name="Zhou Q."/>
            <person name="Bi G."/>
            <person name="Li C."/>
            <person name="Du R."/>
            <person name="Wang X."/>
            <person name="Sun T."/>
            <person name="Guo L."/>
            <person name="Liang H."/>
            <person name="Lu P."/>
            <person name="Wu Y."/>
            <person name="Zhang Z."/>
            <person name="Ro D.K."/>
            <person name="Shang Y."/>
            <person name="Huang S."/>
            <person name="Yan J."/>
        </authorList>
    </citation>
    <scope>NUCLEOTIDE SEQUENCE [LARGE SCALE GENOMIC DNA]</scope>
    <source>
        <strain evidence="1">Ta-2019</strain>
    </source>
</reference>
<dbReference type="Proteomes" id="UP000824469">
    <property type="component" value="Unassembled WGS sequence"/>
</dbReference>
<proteinExistence type="predicted"/>
<sequence length="137" mass="15246">TPRHVFDVPCCSAPETRFSLRRDLEPLRHAPLVSSFGGLPTHFSFVGFGRNPDMFSFVVRPTRFPDCIRVRFFGLRDMFRRHDFPLCCSAFCPGASGFFNPSAMPLRPVPPACPPDSSASAGFRNLPLIPSTLKPAF</sequence>
<gene>
    <name evidence="1" type="ORF">KI387_001101</name>
</gene>
<accession>A0AA38GVN5</accession>
<dbReference type="EMBL" id="JAHRHJ020000001">
    <property type="protein sequence ID" value="KAH9328993.1"/>
    <property type="molecule type" value="Genomic_DNA"/>
</dbReference>
<protein>
    <submittedName>
        <fullName evidence="1">Uncharacterized protein</fullName>
    </submittedName>
</protein>
<dbReference type="AlphaFoldDB" id="A0AA38GVN5"/>
<name>A0AA38GVN5_TAXCH</name>
<feature type="non-terminal residue" evidence="1">
    <location>
        <position position="137"/>
    </location>
</feature>
<evidence type="ECO:0000313" key="1">
    <source>
        <dbReference type="EMBL" id="KAH9328993.1"/>
    </source>
</evidence>
<comment type="caution">
    <text evidence="1">The sequence shown here is derived from an EMBL/GenBank/DDBJ whole genome shotgun (WGS) entry which is preliminary data.</text>
</comment>
<feature type="non-terminal residue" evidence="1">
    <location>
        <position position="1"/>
    </location>
</feature>